<dbReference type="AlphaFoldDB" id="A0AAN9KR16"/>
<gene>
    <name evidence="1" type="ORF">VNO77_30663</name>
</gene>
<accession>A0AAN9KR16</accession>
<evidence type="ECO:0000313" key="2">
    <source>
        <dbReference type="Proteomes" id="UP001367508"/>
    </source>
</evidence>
<sequence length="88" mass="9713">MAESTRFAAVGSIKSRKIDKQNLEHCVGSVALTSIHILSKITLFGSLSYAWLNEFGPGKVTKEGVGDHLAWVIYRNYAKHLLDTSDYG</sequence>
<keyword evidence="2" id="KW-1185">Reference proteome</keyword>
<organism evidence="1 2">
    <name type="scientific">Canavalia gladiata</name>
    <name type="common">Sword bean</name>
    <name type="synonym">Dolichos gladiatus</name>
    <dbReference type="NCBI Taxonomy" id="3824"/>
    <lineage>
        <taxon>Eukaryota</taxon>
        <taxon>Viridiplantae</taxon>
        <taxon>Streptophyta</taxon>
        <taxon>Embryophyta</taxon>
        <taxon>Tracheophyta</taxon>
        <taxon>Spermatophyta</taxon>
        <taxon>Magnoliopsida</taxon>
        <taxon>eudicotyledons</taxon>
        <taxon>Gunneridae</taxon>
        <taxon>Pentapetalae</taxon>
        <taxon>rosids</taxon>
        <taxon>fabids</taxon>
        <taxon>Fabales</taxon>
        <taxon>Fabaceae</taxon>
        <taxon>Papilionoideae</taxon>
        <taxon>50 kb inversion clade</taxon>
        <taxon>NPAAA clade</taxon>
        <taxon>indigoferoid/millettioid clade</taxon>
        <taxon>Phaseoleae</taxon>
        <taxon>Canavalia</taxon>
    </lineage>
</organism>
<dbReference type="EMBL" id="JAYMYQ010000007">
    <property type="protein sequence ID" value="KAK7320827.1"/>
    <property type="molecule type" value="Genomic_DNA"/>
</dbReference>
<evidence type="ECO:0000313" key="1">
    <source>
        <dbReference type="EMBL" id="KAK7320827.1"/>
    </source>
</evidence>
<comment type="caution">
    <text evidence="1">The sequence shown here is derived from an EMBL/GenBank/DDBJ whole genome shotgun (WGS) entry which is preliminary data.</text>
</comment>
<proteinExistence type="predicted"/>
<dbReference type="Proteomes" id="UP001367508">
    <property type="component" value="Unassembled WGS sequence"/>
</dbReference>
<reference evidence="1 2" key="1">
    <citation type="submission" date="2024-01" db="EMBL/GenBank/DDBJ databases">
        <title>The genomes of 5 underutilized Papilionoideae crops provide insights into root nodulation and disease resistanc.</title>
        <authorList>
            <person name="Jiang F."/>
        </authorList>
    </citation>
    <scope>NUCLEOTIDE SEQUENCE [LARGE SCALE GENOMIC DNA]</scope>
    <source>
        <strain evidence="1">LVBAO_FW01</strain>
        <tissue evidence="1">Leaves</tissue>
    </source>
</reference>
<name>A0AAN9KR16_CANGL</name>
<protein>
    <submittedName>
        <fullName evidence="1">Uncharacterized protein</fullName>
    </submittedName>
</protein>